<dbReference type="Proteomes" id="UP000818029">
    <property type="component" value="Chromosome D08"/>
</dbReference>
<dbReference type="PANTHER" id="PTHR22951:SF5">
    <property type="entry name" value="PHOSPHATIDYLINOSITOL-BINDING CLATHRIN ASSEMBLY PROTEIN LAP"/>
    <property type="match status" value="1"/>
</dbReference>
<keyword evidence="8" id="KW-0968">Cytoplasmic vesicle</keyword>
<comment type="subcellular location">
    <subcellularLocation>
        <location evidence="1">Cytoplasmic vesicle</location>
        <location evidence="1">Clathrin-coated vesicle</location>
    </subcellularLocation>
    <subcellularLocation>
        <location evidence="2">Golgi apparatus</location>
    </subcellularLocation>
    <subcellularLocation>
        <location evidence="3">Membrane</location>
        <location evidence="3">Clathrin-coated pit</location>
    </subcellularLocation>
</comment>
<accession>A0ABM3AMF5</accession>
<feature type="domain" description="ENTH" evidence="9">
    <location>
        <begin position="24"/>
        <end position="156"/>
    </location>
</feature>
<evidence type="ECO:0000256" key="8">
    <source>
        <dbReference type="ARBA" id="ARBA00023329"/>
    </source>
</evidence>
<dbReference type="InterPro" id="IPR008942">
    <property type="entry name" value="ENTH_VHS"/>
</dbReference>
<dbReference type="Gene3D" id="1.25.40.90">
    <property type="match status" value="1"/>
</dbReference>
<dbReference type="Pfam" id="PF07651">
    <property type="entry name" value="ANTH"/>
    <property type="match status" value="1"/>
</dbReference>
<evidence type="ECO:0000259" key="9">
    <source>
        <dbReference type="PROSITE" id="PS50942"/>
    </source>
</evidence>
<keyword evidence="6" id="KW-0472">Membrane</keyword>
<sequence length="479" mass="54291">MGTLNTLRKAYGVLKDKTKIGLAKFNSNFKELDIAIVKATNHIESPPKERHVRKIFAATSVSRPQTDIAYCVQALAKRLSKTRSWIVATKILIVIHRTLREGDPTFRDELLNYAHRGNFLQISNFKDDSSHFAWVKTYAVFLEKRLDCFRVLQYDIEAERLTKLASGGSSRGQSRRMSSGELIEQLPALQQLLSRLIGCQPEGAASDVYLIHYALALVLKESFKIYCAINDGIMNLIDVFFKMSQDDAVKALGIYKRAGQQVEELAEFYEYCKGLELAKNFQFPALRQPPPSFLATMEEYVKEAPQSGSVQNKLEYEGREQVSEVASDETKKQGEIRINKLLINEQEKSKLEEPRQLIPMGDLLGPYETNPTTLEIEKNNGMALAIVPSGTNLASHDLSEQWELALFTTPSNNTTHAVESELMMAILTQQQQYPQQQQPMMMTVPYQYPQQLQVQYMGHFNPFGEPPLFSIPPNSILLQ</sequence>
<evidence type="ECO:0000256" key="5">
    <source>
        <dbReference type="ARBA" id="ARBA00023034"/>
    </source>
</evidence>
<evidence type="ECO:0000256" key="6">
    <source>
        <dbReference type="ARBA" id="ARBA00023136"/>
    </source>
</evidence>
<dbReference type="RefSeq" id="XP_040955867.1">
    <property type="nucleotide sequence ID" value="XM_041099933.1"/>
</dbReference>
<dbReference type="InterPro" id="IPR048050">
    <property type="entry name" value="ANTH_N_plant"/>
</dbReference>
<name>A0ABM3AMF5_GOSHI</name>
<keyword evidence="10" id="KW-1185">Reference proteome</keyword>
<evidence type="ECO:0000256" key="2">
    <source>
        <dbReference type="ARBA" id="ARBA00004555"/>
    </source>
</evidence>
<dbReference type="SUPFAM" id="SSF89009">
    <property type="entry name" value="GAT-like domain"/>
    <property type="match status" value="1"/>
</dbReference>
<reference evidence="10" key="1">
    <citation type="journal article" date="2020" name="Nat. Genet.">
        <title>Genomic diversifications of five Gossypium allopolyploid species and their impact on cotton improvement.</title>
        <authorList>
            <person name="Chen Z.J."/>
            <person name="Sreedasyam A."/>
            <person name="Ando A."/>
            <person name="Song Q."/>
            <person name="De Santiago L.M."/>
            <person name="Hulse-Kemp A.M."/>
            <person name="Ding M."/>
            <person name="Ye W."/>
            <person name="Kirkbride R.C."/>
            <person name="Jenkins J."/>
            <person name="Plott C."/>
            <person name="Lovell J."/>
            <person name="Lin Y.M."/>
            <person name="Vaughn R."/>
            <person name="Liu B."/>
            <person name="Simpson S."/>
            <person name="Scheffler B.E."/>
            <person name="Wen L."/>
            <person name="Saski C.A."/>
            <person name="Grover C.E."/>
            <person name="Hu G."/>
            <person name="Conover J.L."/>
            <person name="Carlson J.W."/>
            <person name="Shu S."/>
            <person name="Boston L.B."/>
            <person name="Williams M."/>
            <person name="Peterson D.G."/>
            <person name="McGee K."/>
            <person name="Jones D.C."/>
            <person name="Wendel J.F."/>
            <person name="Stelly D.M."/>
            <person name="Grimwood J."/>
            <person name="Schmutz J."/>
        </authorList>
    </citation>
    <scope>NUCLEOTIDE SEQUENCE [LARGE SCALE GENOMIC DNA]</scope>
    <source>
        <strain evidence="10">cv. TM-1</strain>
    </source>
</reference>
<dbReference type="PANTHER" id="PTHR22951">
    <property type="entry name" value="CLATHRIN ASSEMBLY PROTEIN"/>
    <property type="match status" value="1"/>
</dbReference>
<evidence type="ECO:0000256" key="4">
    <source>
        <dbReference type="ARBA" id="ARBA00022583"/>
    </source>
</evidence>
<evidence type="ECO:0000256" key="7">
    <source>
        <dbReference type="ARBA" id="ARBA00023176"/>
    </source>
</evidence>
<keyword evidence="7" id="KW-0168">Coated pit</keyword>
<dbReference type="InterPro" id="IPR013809">
    <property type="entry name" value="ENTH"/>
</dbReference>
<evidence type="ECO:0000256" key="1">
    <source>
        <dbReference type="ARBA" id="ARBA00004132"/>
    </source>
</evidence>
<dbReference type="SMART" id="SM00273">
    <property type="entry name" value="ENTH"/>
    <property type="match status" value="1"/>
</dbReference>
<dbReference type="InterPro" id="IPR014712">
    <property type="entry name" value="ANTH_dom_sf"/>
</dbReference>
<dbReference type="GeneID" id="107918593"/>
<reference evidence="11" key="2">
    <citation type="submission" date="2025-08" db="UniProtKB">
        <authorList>
            <consortium name="RefSeq"/>
        </authorList>
    </citation>
    <scope>IDENTIFICATION</scope>
</reference>
<gene>
    <name evidence="11" type="primary">LOC107918593</name>
</gene>
<dbReference type="CDD" id="cd03564">
    <property type="entry name" value="ANTH_N"/>
    <property type="match status" value="1"/>
</dbReference>
<dbReference type="Gene3D" id="1.20.58.150">
    <property type="entry name" value="ANTH domain"/>
    <property type="match status" value="1"/>
</dbReference>
<proteinExistence type="predicted"/>
<protein>
    <submittedName>
        <fullName evidence="11">Clathrin assembly protein At5g57200 isoform X1</fullName>
    </submittedName>
</protein>
<dbReference type="SUPFAM" id="SSF48464">
    <property type="entry name" value="ENTH/VHS domain"/>
    <property type="match status" value="1"/>
</dbReference>
<evidence type="ECO:0000313" key="10">
    <source>
        <dbReference type="Proteomes" id="UP000818029"/>
    </source>
</evidence>
<keyword evidence="5" id="KW-0333">Golgi apparatus</keyword>
<keyword evidence="4" id="KW-0254">Endocytosis</keyword>
<dbReference type="PROSITE" id="PS50942">
    <property type="entry name" value="ENTH"/>
    <property type="match status" value="1"/>
</dbReference>
<evidence type="ECO:0000313" key="11">
    <source>
        <dbReference type="RefSeq" id="XP_040955867.1"/>
    </source>
</evidence>
<organism evidence="10 11">
    <name type="scientific">Gossypium hirsutum</name>
    <name type="common">Upland cotton</name>
    <name type="synonym">Gossypium mexicanum</name>
    <dbReference type="NCBI Taxonomy" id="3635"/>
    <lineage>
        <taxon>Eukaryota</taxon>
        <taxon>Viridiplantae</taxon>
        <taxon>Streptophyta</taxon>
        <taxon>Embryophyta</taxon>
        <taxon>Tracheophyta</taxon>
        <taxon>Spermatophyta</taxon>
        <taxon>Magnoliopsida</taxon>
        <taxon>eudicotyledons</taxon>
        <taxon>Gunneridae</taxon>
        <taxon>Pentapetalae</taxon>
        <taxon>rosids</taxon>
        <taxon>malvids</taxon>
        <taxon>Malvales</taxon>
        <taxon>Malvaceae</taxon>
        <taxon>Malvoideae</taxon>
        <taxon>Gossypium</taxon>
    </lineage>
</organism>
<dbReference type="InterPro" id="IPR045192">
    <property type="entry name" value="AP180-like"/>
</dbReference>
<dbReference type="InterPro" id="IPR011417">
    <property type="entry name" value="ANTH_dom"/>
</dbReference>
<evidence type="ECO:0000256" key="3">
    <source>
        <dbReference type="ARBA" id="ARBA00004600"/>
    </source>
</evidence>